<name>A0A221S3X8_9VIRU</name>
<dbReference type="EMBL" id="KU971046">
    <property type="protein sequence ID" value="ASN63640.1"/>
    <property type="molecule type" value="Genomic_DNA"/>
</dbReference>
<gene>
    <name evidence="2" type="primary">groES</name>
</gene>
<dbReference type="CDD" id="cd00320">
    <property type="entry name" value="cpn10"/>
    <property type="match status" value="1"/>
</dbReference>
<dbReference type="Gene3D" id="2.30.33.40">
    <property type="entry name" value="GroES chaperonin"/>
    <property type="match status" value="1"/>
</dbReference>
<proteinExistence type="predicted"/>
<dbReference type="GO" id="GO:0044183">
    <property type="term" value="F:protein folding chaperone"/>
    <property type="evidence" value="ECO:0007669"/>
    <property type="project" value="InterPro"/>
</dbReference>
<keyword evidence="1" id="KW-0143">Chaperone</keyword>
<accession>A0A221S3X8</accession>
<dbReference type="InterPro" id="IPR011032">
    <property type="entry name" value="GroES-like_sf"/>
</dbReference>
<sequence length="146" mass="16247">MTSIQENNGTAKKVAEAYVDPETVVLDPEKLDQSILDRMPQPTGWRMLVLPYAGKGKTDGGIILTKQTTDREALSTVVAYVVKKGPLCYNDKARYGDSPWCEEKQWVLIGRYSGSRFKLEDGAEVRIINDDEVIATILNPDDIVSL</sequence>
<dbReference type="InterPro" id="IPR020818">
    <property type="entry name" value="Chaperonin_GroES"/>
</dbReference>
<reference evidence="2" key="1">
    <citation type="submission" date="2016-03" db="EMBL/GenBank/DDBJ databases">
        <title>Novel chaperonins are prevalent in the virioplankton and link to viral biology and ecology.</title>
        <authorList>
            <person name="Marine R.L."/>
            <person name="Nasko D.J."/>
            <person name="Polson S.W."/>
            <person name="Wommack K.E."/>
        </authorList>
    </citation>
    <scope>NUCLEOTIDE SEQUENCE</scope>
</reference>
<protein>
    <submittedName>
        <fullName evidence="2">Co-chaperonin GroES</fullName>
    </submittedName>
</protein>
<dbReference type="GO" id="GO:0005524">
    <property type="term" value="F:ATP binding"/>
    <property type="evidence" value="ECO:0007669"/>
    <property type="project" value="InterPro"/>
</dbReference>
<evidence type="ECO:0000313" key="2">
    <source>
        <dbReference type="EMBL" id="ASN63640.1"/>
    </source>
</evidence>
<evidence type="ECO:0000256" key="1">
    <source>
        <dbReference type="ARBA" id="ARBA00023186"/>
    </source>
</evidence>
<organism evidence="2">
    <name type="scientific">uncultured virus</name>
    <dbReference type="NCBI Taxonomy" id="340016"/>
    <lineage>
        <taxon>Viruses</taxon>
        <taxon>environmental samples</taxon>
    </lineage>
</organism>
<dbReference type="SUPFAM" id="SSF50129">
    <property type="entry name" value="GroES-like"/>
    <property type="match status" value="1"/>
</dbReference>
<dbReference type="InterPro" id="IPR037124">
    <property type="entry name" value="Chaperonin_GroES_sf"/>
</dbReference>
<dbReference type="Pfam" id="PF00166">
    <property type="entry name" value="Cpn10"/>
    <property type="match status" value="1"/>
</dbReference>